<comment type="caution">
    <text evidence="7">The sequence shown here is derived from an EMBL/GenBank/DDBJ whole genome shotgun (WGS) entry which is preliminary data.</text>
</comment>
<evidence type="ECO:0000256" key="4">
    <source>
        <dbReference type="ARBA" id="ARBA00022917"/>
    </source>
</evidence>
<evidence type="ECO:0000313" key="8">
    <source>
        <dbReference type="Proteomes" id="UP000190409"/>
    </source>
</evidence>
<organism evidence="7 8">
    <name type="scientific">Dolosigranulum pigrum</name>
    <dbReference type="NCBI Taxonomy" id="29394"/>
    <lineage>
        <taxon>Bacteria</taxon>
        <taxon>Bacillati</taxon>
        <taxon>Bacillota</taxon>
        <taxon>Bacilli</taxon>
        <taxon>Lactobacillales</taxon>
        <taxon>Carnobacteriaceae</taxon>
        <taxon>Dolosigranulum</taxon>
    </lineage>
</organism>
<comment type="function">
    <text evidence="6">Removes the formyl group from the N-terminal Met of newly synthesized proteins. Requires at least a dipeptide for an efficient rate of reaction. N-terminal L-methionine is a prerequisite for activity but the enzyme has broad specificity at other positions.</text>
</comment>
<keyword evidence="3 6" id="KW-0378">Hydrolase</keyword>
<dbReference type="PANTHER" id="PTHR10458">
    <property type="entry name" value="PEPTIDE DEFORMYLASE"/>
    <property type="match status" value="1"/>
</dbReference>
<dbReference type="GO" id="GO:0042586">
    <property type="term" value="F:peptide deformylase activity"/>
    <property type="evidence" value="ECO:0007669"/>
    <property type="project" value="UniProtKB-UniRule"/>
</dbReference>
<keyword evidence="4 6" id="KW-0648">Protein biosynthesis</keyword>
<dbReference type="PANTHER" id="PTHR10458:SF8">
    <property type="entry name" value="PEPTIDE DEFORMYLASE 2"/>
    <property type="match status" value="1"/>
</dbReference>
<dbReference type="GO" id="GO:0046872">
    <property type="term" value="F:metal ion binding"/>
    <property type="evidence" value="ECO:0007669"/>
    <property type="project" value="UniProtKB-KW"/>
</dbReference>
<evidence type="ECO:0000256" key="1">
    <source>
        <dbReference type="ARBA" id="ARBA00010759"/>
    </source>
</evidence>
<name>A0A1S8KN43_9LACT</name>
<sequence length="190" mass="21352">MLTMNDIIREGHPTLRKVAEEVVFPLDDDTKETAHKMLQFLKNSQDPELAEKYQLRPGVGIAAPQINISKRYLAVHLPGEDGADFSEVIFNPKIISHSVGQSCLADGEGCLSVDRQVPGIVPRHDKITIQYYDIDGNKHEERLRAYPSIVVQHEIDHLNGVMFYDRIDETNPLALPDDIKVLGADEETEP</sequence>
<dbReference type="Gene3D" id="3.90.45.10">
    <property type="entry name" value="Peptide deformylase"/>
    <property type="match status" value="1"/>
</dbReference>
<gene>
    <name evidence="6" type="primary">def</name>
    <name evidence="7" type="ORF">BWX42_04805</name>
</gene>
<comment type="similarity">
    <text evidence="1 6">Belongs to the polypeptide deformylase family.</text>
</comment>
<dbReference type="RefSeq" id="WP_004635704.1">
    <property type="nucleotide sequence ID" value="NZ_CALFGV010000012.1"/>
</dbReference>
<dbReference type="Pfam" id="PF01327">
    <property type="entry name" value="Pep_deformylase"/>
    <property type="match status" value="1"/>
</dbReference>
<dbReference type="FunFam" id="3.90.45.10:FF:000002">
    <property type="entry name" value="Peptide deformylase"/>
    <property type="match status" value="1"/>
</dbReference>
<evidence type="ECO:0000313" key="7">
    <source>
        <dbReference type="EMBL" id="OOL81157.1"/>
    </source>
</evidence>
<feature type="binding site" evidence="6">
    <location>
        <position position="110"/>
    </location>
    <ligand>
        <name>Fe cation</name>
        <dbReference type="ChEBI" id="CHEBI:24875"/>
    </ligand>
</feature>
<dbReference type="Proteomes" id="UP000190409">
    <property type="component" value="Unassembled WGS sequence"/>
</dbReference>
<reference evidence="7 8" key="1">
    <citation type="submission" date="2017-01" db="EMBL/GenBank/DDBJ databases">
        <title>Complete Genome Sequence of Dolosigranulum pigrum isolated from a Patient with interstitial lung disease.</title>
        <authorList>
            <person name="Mukhopadhyay R."/>
            <person name="Joaquin J."/>
            <person name="Hogue R."/>
            <person name="Fitzgerald S."/>
            <person name="Jospin G."/>
            <person name="Eisen J.A."/>
            <person name="Chaturvedi V."/>
        </authorList>
    </citation>
    <scope>NUCLEOTIDE SEQUENCE [LARGE SCALE GENOMIC DNA]</scope>
    <source>
        <strain evidence="7 8">15S00348</strain>
    </source>
</reference>
<dbReference type="InterPro" id="IPR036821">
    <property type="entry name" value="Peptide_deformylase_sf"/>
</dbReference>
<dbReference type="InterPro" id="IPR023635">
    <property type="entry name" value="Peptide_deformylase"/>
</dbReference>
<keyword evidence="5 6" id="KW-0408">Iron</keyword>
<proteinExistence type="inferred from homology"/>
<evidence type="ECO:0000256" key="6">
    <source>
        <dbReference type="HAMAP-Rule" id="MF_00163"/>
    </source>
</evidence>
<accession>A0A1S8KN43</accession>
<dbReference type="PIRSF" id="PIRSF004749">
    <property type="entry name" value="Pep_def"/>
    <property type="match status" value="1"/>
</dbReference>
<dbReference type="EMBL" id="MUYF01000003">
    <property type="protein sequence ID" value="OOL81157.1"/>
    <property type="molecule type" value="Genomic_DNA"/>
</dbReference>
<feature type="active site" evidence="6">
    <location>
        <position position="154"/>
    </location>
</feature>
<dbReference type="CDD" id="cd00487">
    <property type="entry name" value="Pep_deformylase"/>
    <property type="match status" value="1"/>
</dbReference>
<evidence type="ECO:0000256" key="3">
    <source>
        <dbReference type="ARBA" id="ARBA00022801"/>
    </source>
</evidence>
<dbReference type="AlphaFoldDB" id="A0A1S8KN43"/>
<dbReference type="NCBIfam" id="TIGR00079">
    <property type="entry name" value="pept_deformyl"/>
    <property type="match status" value="1"/>
</dbReference>
<comment type="cofactor">
    <cofactor evidence="6">
        <name>Fe(2+)</name>
        <dbReference type="ChEBI" id="CHEBI:29033"/>
    </cofactor>
    <text evidence="6">Binds 1 Fe(2+) ion.</text>
</comment>
<feature type="binding site" evidence="6">
    <location>
        <position position="157"/>
    </location>
    <ligand>
        <name>Fe cation</name>
        <dbReference type="ChEBI" id="CHEBI:24875"/>
    </ligand>
</feature>
<evidence type="ECO:0000256" key="5">
    <source>
        <dbReference type="ARBA" id="ARBA00023004"/>
    </source>
</evidence>
<dbReference type="GeneID" id="42694178"/>
<dbReference type="EC" id="3.5.1.88" evidence="6"/>
<feature type="binding site" evidence="6">
    <location>
        <position position="153"/>
    </location>
    <ligand>
        <name>Fe cation</name>
        <dbReference type="ChEBI" id="CHEBI:24875"/>
    </ligand>
</feature>
<comment type="catalytic activity">
    <reaction evidence="6">
        <text>N-terminal N-formyl-L-methionyl-[peptide] + H2O = N-terminal L-methionyl-[peptide] + formate</text>
        <dbReference type="Rhea" id="RHEA:24420"/>
        <dbReference type="Rhea" id="RHEA-COMP:10639"/>
        <dbReference type="Rhea" id="RHEA-COMP:10640"/>
        <dbReference type="ChEBI" id="CHEBI:15377"/>
        <dbReference type="ChEBI" id="CHEBI:15740"/>
        <dbReference type="ChEBI" id="CHEBI:49298"/>
        <dbReference type="ChEBI" id="CHEBI:64731"/>
        <dbReference type="EC" id="3.5.1.88"/>
    </reaction>
</comment>
<keyword evidence="2 6" id="KW-0479">Metal-binding</keyword>
<dbReference type="GO" id="GO:0006412">
    <property type="term" value="P:translation"/>
    <property type="evidence" value="ECO:0007669"/>
    <property type="project" value="UniProtKB-UniRule"/>
</dbReference>
<dbReference type="HAMAP" id="MF_00163">
    <property type="entry name" value="Pep_deformylase"/>
    <property type="match status" value="1"/>
</dbReference>
<evidence type="ECO:0000256" key="2">
    <source>
        <dbReference type="ARBA" id="ARBA00022723"/>
    </source>
</evidence>
<dbReference type="PRINTS" id="PR01576">
    <property type="entry name" value="PDEFORMYLASE"/>
</dbReference>
<dbReference type="SUPFAM" id="SSF56420">
    <property type="entry name" value="Peptide deformylase"/>
    <property type="match status" value="1"/>
</dbReference>
<protein>
    <recommendedName>
        <fullName evidence="6">Peptide deformylase</fullName>
        <shortName evidence="6">PDF</shortName>
        <ecNumber evidence="6">3.5.1.88</ecNumber>
    </recommendedName>
    <alternativeName>
        <fullName evidence="6">Polypeptide deformylase</fullName>
    </alternativeName>
</protein>